<dbReference type="InterPro" id="IPR000014">
    <property type="entry name" value="PAS"/>
</dbReference>
<dbReference type="PROSITE" id="PS00675">
    <property type="entry name" value="SIGMA54_INTERACT_1"/>
    <property type="match status" value="1"/>
</dbReference>
<dbReference type="RefSeq" id="WP_343771113.1">
    <property type="nucleotide sequence ID" value="NZ_BAAACF010000012.1"/>
</dbReference>
<dbReference type="PROSITE" id="PS50045">
    <property type="entry name" value="SIGMA54_INTERACT_4"/>
    <property type="match status" value="1"/>
</dbReference>
<evidence type="ECO:0000259" key="10">
    <source>
        <dbReference type="PROSITE" id="PS51671"/>
    </source>
</evidence>
<dbReference type="Gene3D" id="3.30.70.260">
    <property type="match status" value="1"/>
</dbReference>
<evidence type="ECO:0000313" key="11">
    <source>
        <dbReference type="EMBL" id="GAA0730052.1"/>
    </source>
</evidence>
<dbReference type="SMART" id="SM00382">
    <property type="entry name" value="AAA"/>
    <property type="match status" value="1"/>
</dbReference>
<dbReference type="Gene3D" id="1.10.10.60">
    <property type="entry name" value="Homeodomain-like"/>
    <property type="match status" value="1"/>
</dbReference>
<evidence type="ECO:0000259" key="8">
    <source>
        <dbReference type="PROSITE" id="PS50045"/>
    </source>
</evidence>
<evidence type="ECO:0000256" key="3">
    <source>
        <dbReference type="ARBA" id="ARBA00022840"/>
    </source>
</evidence>
<organism evidence="11 12">
    <name type="scientific">Clostridium malenominatum</name>
    <dbReference type="NCBI Taxonomy" id="1539"/>
    <lineage>
        <taxon>Bacteria</taxon>
        <taxon>Bacillati</taxon>
        <taxon>Bacillota</taxon>
        <taxon>Clostridia</taxon>
        <taxon>Eubacteriales</taxon>
        <taxon>Clostridiaceae</taxon>
        <taxon>Clostridium</taxon>
    </lineage>
</organism>
<dbReference type="PROSITE" id="PS00676">
    <property type="entry name" value="SIGMA54_INTERACT_2"/>
    <property type="match status" value="1"/>
</dbReference>
<dbReference type="InterPro" id="IPR002912">
    <property type="entry name" value="ACT_dom"/>
</dbReference>
<dbReference type="EMBL" id="BAAACF010000012">
    <property type="protein sequence ID" value="GAA0730052.1"/>
    <property type="molecule type" value="Genomic_DNA"/>
</dbReference>
<keyword evidence="3" id="KW-0067">ATP-binding</keyword>
<dbReference type="InterPro" id="IPR035965">
    <property type="entry name" value="PAS-like_dom_sf"/>
</dbReference>
<dbReference type="InterPro" id="IPR002078">
    <property type="entry name" value="Sigma_54_int"/>
</dbReference>
<dbReference type="Pfam" id="PF25601">
    <property type="entry name" value="AAA_lid_14"/>
    <property type="match status" value="1"/>
</dbReference>
<dbReference type="Pfam" id="PF18024">
    <property type="entry name" value="HTH_50"/>
    <property type="match status" value="1"/>
</dbReference>
<dbReference type="Proteomes" id="UP001500339">
    <property type="component" value="Unassembled WGS sequence"/>
</dbReference>
<evidence type="ECO:0000256" key="5">
    <source>
        <dbReference type="ARBA" id="ARBA00023125"/>
    </source>
</evidence>
<sequence>MEKFIRLEIIAVDRIGITLEFLEKIHKLNINLISVEVFTGRVCVKIEDIHQDKIEELKMSIFSIEGVFQINRIELLDHEKSQRKLLAIIDSIDEGIMYINEKSEVEIFNSYCENVFYYSKEDILEKNINKLIKNEPMVELLKSGKKHDNIEVNFQNGRGRSHYLATVRPVKDDNDNNIGVVASIRDMDKAIEIANVVSSSNNGIFNNIIGNSLGIERVKGMIKAVAKSNSTVILRGESGTGKELFAKAVHNLSSRKDKKFIPVNCAALPNNLIESELFGYEKGSFTGAFATKEGLFKEAHEGTLFLDEVGELPLLLQAKLLRVLQEGVVRRIGSNIEESIDVRIVCATNRNLEEMVKEGKFREDLYYRLNVIPVYIPPLREHLEDIPSLVRFFIEDLNKKISKRILGTDLEFINNLMKYNWPGNVRELRNVVERAMNICNDKLLKAEHLIINFNDNLPMAHNILEEENLKLNEIMEITEKEVIIKALRKNKTLRKSAKALGVSHTTVINKINKYGIEWKE</sequence>
<dbReference type="Pfam" id="PF13426">
    <property type="entry name" value="PAS_9"/>
    <property type="match status" value="1"/>
</dbReference>
<dbReference type="CDD" id="cd00009">
    <property type="entry name" value="AAA"/>
    <property type="match status" value="1"/>
</dbReference>
<dbReference type="InterPro" id="IPR025943">
    <property type="entry name" value="Sigma_54_int_dom_ATP-bd_2"/>
</dbReference>
<protein>
    <recommendedName>
        <fullName evidence="7">HTH-type transcriptional regulatory protein TyrR</fullName>
    </recommendedName>
</protein>
<dbReference type="Gene3D" id="3.40.50.300">
    <property type="entry name" value="P-loop containing nucleotide triphosphate hydrolases"/>
    <property type="match status" value="1"/>
</dbReference>
<name>A0ABN1J669_9CLOT</name>
<proteinExistence type="predicted"/>
<keyword evidence="1" id="KW-0547">Nucleotide-binding</keyword>
<dbReference type="PANTHER" id="PTHR32071:SF57">
    <property type="entry name" value="C4-DICARBOXYLATE TRANSPORT TRANSCRIPTIONAL REGULATORY PROTEIN DCTD"/>
    <property type="match status" value="1"/>
</dbReference>
<dbReference type="NCBIfam" id="TIGR00229">
    <property type="entry name" value="sensory_box"/>
    <property type="match status" value="1"/>
</dbReference>
<feature type="domain" description="ACT" evidence="10">
    <location>
        <begin position="6"/>
        <end position="75"/>
    </location>
</feature>
<dbReference type="SUPFAM" id="SSF46689">
    <property type="entry name" value="Homeodomain-like"/>
    <property type="match status" value="1"/>
</dbReference>
<dbReference type="InterPro" id="IPR009057">
    <property type="entry name" value="Homeodomain-like_sf"/>
</dbReference>
<dbReference type="InterPro" id="IPR058031">
    <property type="entry name" value="AAA_lid_NorR"/>
</dbReference>
<evidence type="ECO:0000256" key="2">
    <source>
        <dbReference type="ARBA" id="ARBA00022797"/>
    </source>
</evidence>
<keyword evidence="5" id="KW-0238">DNA-binding</keyword>
<dbReference type="PROSITE" id="PS50112">
    <property type="entry name" value="PAS"/>
    <property type="match status" value="1"/>
</dbReference>
<evidence type="ECO:0000256" key="6">
    <source>
        <dbReference type="ARBA" id="ARBA00023163"/>
    </source>
</evidence>
<dbReference type="InterPro" id="IPR027417">
    <property type="entry name" value="P-loop_NTPase"/>
</dbReference>
<evidence type="ECO:0000256" key="7">
    <source>
        <dbReference type="ARBA" id="ARBA00029500"/>
    </source>
</evidence>
<dbReference type="SUPFAM" id="SSF52540">
    <property type="entry name" value="P-loop containing nucleoside triphosphate hydrolases"/>
    <property type="match status" value="1"/>
</dbReference>
<evidence type="ECO:0000259" key="9">
    <source>
        <dbReference type="PROSITE" id="PS50112"/>
    </source>
</evidence>
<dbReference type="InterPro" id="IPR025944">
    <property type="entry name" value="Sigma_54_int_dom_CS"/>
</dbReference>
<dbReference type="Pfam" id="PF00158">
    <property type="entry name" value="Sigma54_activat"/>
    <property type="match status" value="1"/>
</dbReference>
<comment type="caution">
    <text evidence="11">The sequence shown here is derived from an EMBL/GenBank/DDBJ whole genome shotgun (WGS) entry which is preliminary data.</text>
</comment>
<dbReference type="InterPro" id="IPR003593">
    <property type="entry name" value="AAA+_ATPase"/>
</dbReference>
<keyword evidence="4" id="KW-0805">Transcription regulation</keyword>
<dbReference type="PROSITE" id="PS51671">
    <property type="entry name" value="ACT"/>
    <property type="match status" value="1"/>
</dbReference>
<dbReference type="Gene3D" id="3.30.450.20">
    <property type="entry name" value="PAS domain"/>
    <property type="match status" value="1"/>
</dbReference>
<reference evidence="11 12" key="1">
    <citation type="journal article" date="2019" name="Int. J. Syst. Evol. Microbiol.">
        <title>The Global Catalogue of Microorganisms (GCM) 10K type strain sequencing project: providing services to taxonomists for standard genome sequencing and annotation.</title>
        <authorList>
            <consortium name="The Broad Institute Genomics Platform"/>
            <consortium name="The Broad Institute Genome Sequencing Center for Infectious Disease"/>
            <person name="Wu L."/>
            <person name="Ma J."/>
        </authorList>
    </citation>
    <scope>NUCLEOTIDE SEQUENCE [LARGE SCALE GENOMIC DNA]</scope>
    <source>
        <strain evidence="11 12">JCM 1405</strain>
    </source>
</reference>
<evidence type="ECO:0000313" key="12">
    <source>
        <dbReference type="Proteomes" id="UP001500339"/>
    </source>
</evidence>
<dbReference type="SUPFAM" id="SSF55785">
    <property type="entry name" value="PYP-like sensor domain (PAS domain)"/>
    <property type="match status" value="1"/>
</dbReference>
<feature type="domain" description="Sigma-54 factor interaction" evidence="8">
    <location>
        <begin position="208"/>
        <end position="437"/>
    </location>
</feature>
<keyword evidence="6" id="KW-0804">Transcription</keyword>
<evidence type="ECO:0000256" key="1">
    <source>
        <dbReference type="ARBA" id="ARBA00022741"/>
    </source>
</evidence>
<dbReference type="PANTHER" id="PTHR32071">
    <property type="entry name" value="TRANSCRIPTIONAL REGULATORY PROTEIN"/>
    <property type="match status" value="1"/>
</dbReference>
<keyword evidence="2" id="KW-0058">Aromatic hydrocarbons catabolism</keyword>
<keyword evidence="12" id="KW-1185">Reference proteome</keyword>
<feature type="domain" description="PAS" evidence="9">
    <location>
        <begin position="81"/>
        <end position="157"/>
    </location>
</feature>
<accession>A0ABN1J669</accession>
<gene>
    <name evidence="11" type="ORF">GCM10008905_30800</name>
</gene>
<dbReference type="InterPro" id="IPR030828">
    <property type="entry name" value="HTH_TyrR"/>
</dbReference>
<dbReference type="CDD" id="cd00130">
    <property type="entry name" value="PAS"/>
    <property type="match status" value="1"/>
</dbReference>
<dbReference type="PROSITE" id="PS00688">
    <property type="entry name" value="SIGMA54_INTERACT_3"/>
    <property type="match status" value="1"/>
</dbReference>
<dbReference type="InterPro" id="IPR025662">
    <property type="entry name" value="Sigma_54_int_dom_ATP-bd_1"/>
</dbReference>
<dbReference type="Gene3D" id="1.10.8.60">
    <property type="match status" value="1"/>
</dbReference>
<evidence type="ECO:0000256" key="4">
    <source>
        <dbReference type="ARBA" id="ARBA00023015"/>
    </source>
</evidence>